<reference evidence="4" key="1">
    <citation type="submission" date="2024-06" db="EMBL/GenBank/DDBJ databases">
        <title>Multi-omics analyses provide insights into the biosynthesis of the anticancer antibiotic pleurotin in Hohenbuehelia grisea.</title>
        <authorList>
            <person name="Weaver J.A."/>
            <person name="Alberti F."/>
        </authorList>
    </citation>
    <scope>NUCLEOTIDE SEQUENCE [LARGE SCALE GENOMIC DNA]</scope>
    <source>
        <strain evidence="4">T-177</strain>
    </source>
</reference>
<evidence type="ECO:0000259" key="2">
    <source>
        <dbReference type="PROSITE" id="PS50280"/>
    </source>
</evidence>
<dbReference type="SUPFAM" id="SSF82199">
    <property type="entry name" value="SET domain"/>
    <property type="match status" value="1"/>
</dbReference>
<dbReference type="PANTHER" id="PTHR47332">
    <property type="entry name" value="SET DOMAIN-CONTAINING PROTEIN 5"/>
    <property type="match status" value="1"/>
</dbReference>
<evidence type="ECO:0000313" key="4">
    <source>
        <dbReference type="Proteomes" id="UP001556367"/>
    </source>
</evidence>
<feature type="compositionally biased region" description="Basic residues" evidence="1">
    <location>
        <begin position="134"/>
        <end position="143"/>
    </location>
</feature>
<dbReference type="EMBL" id="JASNQZ010000012">
    <property type="protein sequence ID" value="KAL0949418.1"/>
    <property type="molecule type" value="Genomic_DNA"/>
</dbReference>
<feature type="region of interest" description="Disordered" evidence="1">
    <location>
        <begin position="1"/>
        <end position="72"/>
    </location>
</feature>
<keyword evidence="4" id="KW-1185">Reference proteome</keyword>
<evidence type="ECO:0000256" key="1">
    <source>
        <dbReference type="SAM" id="MobiDB-lite"/>
    </source>
</evidence>
<dbReference type="PANTHER" id="PTHR47332:SF4">
    <property type="entry name" value="SET DOMAIN-CONTAINING PROTEIN 5"/>
    <property type="match status" value="1"/>
</dbReference>
<gene>
    <name evidence="3" type="ORF">HGRIS_009479</name>
</gene>
<dbReference type="CDD" id="cd20071">
    <property type="entry name" value="SET_SMYD"/>
    <property type="match status" value="1"/>
</dbReference>
<dbReference type="Proteomes" id="UP001556367">
    <property type="component" value="Unassembled WGS sequence"/>
</dbReference>
<feature type="region of interest" description="Disordered" evidence="1">
    <location>
        <begin position="134"/>
        <end position="160"/>
    </location>
</feature>
<dbReference type="Gene3D" id="2.170.270.10">
    <property type="entry name" value="SET domain"/>
    <property type="match status" value="1"/>
</dbReference>
<comment type="caution">
    <text evidence="3">The sequence shown here is derived from an EMBL/GenBank/DDBJ whole genome shotgun (WGS) entry which is preliminary data.</text>
</comment>
<dbReference type="SMART" id="SM00317">
    <property type="entry name" value="SET"/>
    <property type="match status" value="1"/>
</dbReference>
<feature type="compositionally biased region" description="Low complexity" evidence="1">
    <location>
        <begin position="144"/>
        <end position="156"/>
    </location>
</feature>
<dbReference type="PROSITE" id="PS50280">
    <property type="entry name" value="SET"/>
    <property type="match status" value="1"/>
</dbReference>
<dbReference type="InterPro" id="IPR053185">
    <property type="entry name" value="SET_domain_protein"/>
</dbReference>
<name>A0ABR3J1N6_9AGAR</name>
<proteinExistence type="predicted"/>
<sequence length="542" mass="60870">MLRRRNHREPSPRPDVKRSRRDTSPSHSKENVFKTVFGTERPRHKHVRSSSKARKDHTTFRAASGHNSSKVKHARHQSLPLLPHNAMVARFSPPHLPGTLGSPCYSPRMLYASPMSPRSPYKEQRIVQFDLSPKRPKHVRHRSMPSPMITPTSPIPKSAMRRSSLPAPVLHSPVRRSSPMLAPYEQSAPLEKFFVGSWQGVALLDVQGRIPSPTMVLPQVSQGLFKIAFTGSTAKGCGMFASTQLLPGTRVLAEYPAVIVPAYLDAYVSGTTGLDAALSHHLPPVTHRDFMCLANSRPFERSMAEAIIQTNALPIELQLSGSVEVKPYRGVFLQASRCNHSCSPNAVFRWDQDCFSLYLEVVKPIQPGEEITISYIPLDRSHVERNDLLQTQYNFRCTCDACNASQYAITQGDDARARLRGFWGFFPGFVEWCTSPAYADDTLIRANLSALDLIEREGLHALGHERHLDLLAMCYGALANVDMFVFWIQRVRAIRAQRYPEAGAAIDRWIADPRTFHVWGWRARAHEAAKARNMFSSPGRLA</sequence>
<accession>A0ABR3J1N6</accession>
<dbReference type="Pfam" id="PF00856">
    <property type="entry name" value="SET"/>
    <property type="match status" value="1"/>
</dbReference>
<dbReference type="InterPro" id="IPR046341">
    <property type="entry name" value="SET_dom_sf"/>
</dbReference>
<feature type="domain" description="SET" evidence="2">
    <location>
        <begin position="223"/>
        <end position="376"/>
    </location>
</feature>
<feature type="compositionally biased region" description="Basic and acidic residues" evidence="1">
    <location>
        <begin position="8"/>
        <end position="32"/>
    </location>
</feature>
<feature type="compositionally biased region" description="Basic residues" evidence="1">
    <location>
        <begin position="42"/>
        <end position="55"/>
    </location>
</feature>
<dbReference type="InterPro" id="IPR001214">
    <property type="entry name" value="SET_dom"/>
</dbReference>
<organism evidence="3 4">
    <name type="scientific">Hohenbuehelia grisea</name>
    <dbReference type="NCBI Taxonomy" id="104357"/>
    <lineage>
        <taxon>Eukaryota</taxon>
        <taxon>Fungi</taxon>
        <taxon>Dikarya</taxon>
        <taxon>Basidiomycota</taxon>
        <taxon>Agaricomycotina</taxon>
        <taxon>Agaricomycetes</taxon>
        <taxon>Agaricomycetidae</taxon>
        <taxon>Agaricales</taxon>
        <taxon>Pleurotineae</taxon>
        <taxon>Pleurotaceae</taxon>
        <taxon>Hohenbuehelia</taxon>
    </lineage>
</organism>
<protein>
    <recommendedName>
        <fullName evidence="2">SET domain-containing protein</fullName>
    </recommendedName>
</protein>
<evidence type="ECO:0000313" key="3">
    <source>
        <dbReference type="EMBL" id="KAL0949418.1"/>
    </source>
</evidence>